<dbReference type="PANTHER" id="PTHR11845">
    <property type="entry name" value="5'-DEOXYNUCLEOTIDASE HDDC2"/>
    <property type="match status" value="1"/>
</dbReference>
<dbReference type="InterPro" id="IPR039356">
    <property type="entry name" value="YfbR/HDDC2"/>
</dbReference>
<dbReference type="KEGG" id="frf:LO80_03885"/>
<organism evidence="4 5">
    <name type="scientific">Candidatus Francisella endociliophora</name>
    <dbReference type="NCBI Taxonomy" id="653937"/>
    <lineage>
        <taxon>Bacteria</taxon>
        <taxon>Pseudomonadati</taxon>
        <taxon>Pseudomonadota</taxon>
        <taxon>Gammaproteobacteria</taxon>
        <taxon>Thiotrichales</taxon>
        <taxon>Francisellaceae</taxon>
        <taxon>Francisella</taxon>
    </lineage>
</organism>
<dbReference type="GO" id="GO:0002953">
    <property type="term" value="F:5'-deoxynucleotidase activity"/>
    <property type="evidence" value="ECO:0007669"/>
    <property type="project" value="InterPro"/>
</dbReference>
<dbReference type="PANTHER" id="PTHR11845:SF13">
    <property type="entry name" value="5'-DEOXYNUCLEOTIDASE HDDC2"/>
    <property type="match status" value="1"/>
</dbReference>
<dbReference type="Pfam" id="PF13023">
    <property type="entry name" value="HD_3"/>
    <property type="match status" value="1"/>
</dbReference>
<gene>
    <name evidence="4" type="ORF">LO80_03885</name>
</gene>
<evidence type="ECO:0000259" key="3">
    <source>
        <dbReference type="Pfam" id="PF13023"/>
    </source>
</evidence>
<accession>A0A097ENQ4</accession>
<dbReference type="RefSeq" id="WP_040008747.1">
    <property type="nucleotide sequence ID" value="NZ_CP009574.1"/>
</dbReference>
<dbReference type="STRING" id="1547445.LO80_03885"/>
<dbReference type="EMBL" id="CP009574">
    <property type="protein sequence ID" value="AIT09195.1"/>
    <property type="molecule type" value="Genomic_DNA"/>
</dbReference>
<dbReference type="AlphaFoldDB" id="A0A097ENQ4"/>
<evidence type="ECO:0000256" key="1">
    <source>
        <dbReference type="ARBA" id="ARBA00022723"/>
    </source>
</evidence>
<name>A0A097ENQ4_9GAMM</name>
<sequence length="196" mass="22562">MTNLEKKISFIQEIDKLKGVYRRALIKCDNNRRENTAEHSWHVTLMGVILQEYANEKLDILKVLKMLLIHDIVEIYAGDTYAFDNHAVLAEQNAKELEALEKIFSLLPDDEANEYKALWIEFEDNQTAEAKYSKAIERAIPVLQNMQNNGGSWTAYGKVPKEKVINRNLGLKDIAPELWQYVKGQIDLAAEKGWLI</sequence>
<protein>
    <submittedName>
        <fullName evidence="4">Hydrolase</fullName>
    </submittedName>
</protein>
<proteinExistence type="predicted"/>
<evidence type="ECO:0000313" key="4">
    <source>
        <dbReference type="EMBL" id="AIT09195.1"/>
    </source>
</evidence>
<dbReference type="Proteomes" id="UP000029672">
    <property type="component" value="Chromosome"/>
</dbReference>
<keyword evidence="2 4" id="KW-0378">Hydrolase</keyword>
<dbReference type="eggNOG" id="COG1896">
    <property type="taxonomic scope" value="Bacteria"/>
</dbReference>
<dbReference type="GO" id="GO:0046872">
    <property type="term" value="F:metal ion binding"/>
    <property type="evidence" value="ECO:0007669"/>
    <property type="project" value="UniProtKB-KW"/>
</dbReference>
<dbReference type="OrthoDB" id="9796032at2"/>
<dbReference type="GO" id="GO:0005737">
    <property type="term" value="C:cytoplasm"/>
    <property type="evidence" value="ECO:0007669"/>
    <property type="project" value="TreeGrafter"/>
</dbReference>
<reference evidence="4 5" key="1">
    <citation type="submission" date="2014-10" db="EMBL/GenBank/DDBJ databases">
        <title>Whole genome sequence of Francisella endociliophora strain FSC1006, isolated from a laboratory culture of the marine ciliate Euplotes raikovi.</title>
        <authorList>
            <person name="Granberg M."/>
            <person name="Backman S."/>
            <person name="Lundmark E."/>
            <person name="Nilsson E."/>
            <person name="Karlsson E."/>
            <person name="Thelaus J."/>
            <person name="Ohrman C."/>
            <person name="Larkeryd A."/>
            <person name="Stenberg P."/>
        </authorList>
    </citation>
    <scope>NUCLEOTIDE SEQUENCE [LARGE SCALE GENOMIC DNA]</scope>
    <source>
        <strain evidence="4 5">FSC1006</strain>
    </source>
</reference>
<dbReference type="InterPro" id="IPR006674">
    <property type="entry name" value="HD_domain"/>
</dbReference>
<feature type="domain" description="HD" evidence="3">
    <location>
        <begin position="14"/>
        <end position="179"/>
    </location>
</feature>
<evidence type="ECO:0000256" key="2">
    <source>
        <dbReference type="ARBA" id="ARBA00022801"/>
    </source>
</evidence>
<keyword evidence="1" id="KW-0479">Metal-binding</keyword>
<dbReference type="Gene3D" id="1.10.3210.10">
    <property type="entry name" value="Hypothetical protein af1432"/>
    <property type="match status" value="1"/>
</dbReference>
<evidence type="ECO:0000313" key="5">
    <source>
        <dbReference type="Proteomes" id="UP000029672"/>
    </source>
</evidence>
<keyword evidence="5" id="KW-1185">Reference proteome</keyword>
<dbReference type="HOGENOM" id="CLU_039453_5_1_6"/>
<dbReference type="SUPFAM" id="SSF109604">
    <property type="entry name" value="HD-domain/PDEase-like"/>
    <property type="match status" value="1"/>
</dbReference>